<dbReference type="SUPFAM" id="SSF50891">
    <property type="entry name" value="Cyclophilin-like"/>
    <property type="match status" value="1"/>
</dbReference>
<evidence type="ECO:0000256" key="1">
    <source>
        <dbReference type="ARBA" id="ARBA00007365"/>
    </source>
</evidence>
<dbReference type="Pfam" id="PF00160">
    <property type="entry name" value="Pro_isomerase"/>
    <property type="match status" value="1"/>
</dbReference>
<dbReference type="AlphaFoldDB" id="A0AA41X470"/>
<gene>
    <name evidence="6" type="ORF">NLF92_04970</name>
</gene>
<organism evidence="6 7">
    <name type="scientific">Opacimonas viscosa</name>
    <dbReference type="NCBI Taxonomy" id="2961944"/>
    <lineage>
        <taxon>Bacteria</taxon>
        <taxon>Pseudomonadati</taxon>
        <taxon>Pseudomonadota</taxon>
        <taxon>Gammaproteobacteria</taxon>
        <taxon>Alteromonadales</taxon>
        <taxon>Alteromonadaceae</taxon>
        <taxon>Opacimonas</taxon>
    </lineage>
</organism>
<dbReference type="PROSITE" id="PS00170">
    <property type="entry name" value="CSA_PPIASE_1"/>
    <property type="match status" value="1"/>
</dbReference>
<comment type="similarity">
    <text evidence="1 4">Belongs to the cyclophilin-type PPIase family.</text>
</comment>
<name>A0AA41X470_9ALTE</name>
<dbReference type="PRINTS" id="PR00153">
    <property type="entry name" value="CSAPPISMRASE"/>
</dbReference>
<keyword evidence="4" id="KW-0732">Signal</keyword>
<accession>A0AA41X470</accession>
<keyword evidence="2 4" id="KW-0697">Rotamase</keyword>
<protein>
    <recommendedName>
        <fullName evidence="4">Peptidyl-prolyl cis-trans isomerase</fullName>
        <shortName evidence="4">PPIase</shortName>
        <ecNumber evidence="4">5.2.1.8</ecNumber>
    </recommendedName>
</protein>
<comment type="catalytic activity">
    <reaction evidence="4">
        <text>[protein]-peptidylproline (omega=180) = [protein]-peptidylproline (omega=0)</text>
        <dbReference type="Rhea" id="RHEA:16237"/>
        <dbReference type="Rhea" id="RHEA-COMP:10747"/>
        <dbReference type="Rhea" id="RHEA-COMP:10748"/>
        <dbReference type="ChEBI" id="CHEBI:83833"/>
        <dbReference type="ChEBI" id="CHEBI:83834"/>
        <dbReference type="EC" id="5.2.1.8"/>
    </reaction>
</comment>
<comment type="function">
    <text evidence="4">PPIases accelerate the folding of proteins. It catalyzes the cis-trans isomerization of proline imidic peptide bonds in oligopeptides.</text>
</comment>
<evidence type="ECO:0000256" key="3">
    <source>
        <dbReference type="ARBA" id="ARBA00023235"/>
    </source>
</evidence>
<dbReference type="PANTHER" id="PTHR43246">
    <property type="entry name" value="PEPTIDYL-PROLYL CIS-TRANS ISOMERASE CYP38, CHLOROPLASTIC"/>
    <property type="match status" value="1"/>
</dbReference>
<dbReference type="Proteomes" id="UP001165413">
    <property type="component" value="Unassembled WGS sequence"/>
</dbReference>
<dbReference type="EMBL" id="JANATA010000006">
    <property type="protein sequence ID" value="MCP3428294.1"/>
    <property type="molecule type" value="Genomic_DNA"/>
</dbReference>
<reference evidence="6" key="1">
    <citation type="submission" date="2022-07" db="EMBL/GenBank/DDBJ databases">
        <title>Characterization of the Novel Bacterium Alteromonas immobilis LMIT006 and Alteromonas gregis LMIT007.</title>
        <authorList>
            <person name="Lin X."/>
        </authorList>
    </citation>
    <scope>NUCLEOTIDE SEQUENCE</scope>
    <source>
        <strain evidence="6">LMIT007</strain>
    </source>
</reference>
<dbReference type="RefSeq" id="WP_254099479.1">
    <property type="nucleotide sequence ID" value="NZ_JANATA010000006.1"/>
</dbReference>
<dbReference type="PROSITE" id="PS50072">
    <property type="entry name" value="CSA_PPIASE_2"/>
    <property type="match status" value="1"/>
</dbReference>
<sequence>MQTIYSLSLVLLISLTLVLTSTTSYAKTRTIPDGSQIQPDNLFPRVKLTTTMGDIIVELDRRKAPITVNNFLRYVDKRSFEDTIFHRVIAGFVVQGGGYTADFSVKPSMGKIFNESGNGLKNEMYTIAMARNTEPHTATRQFYFNLRDNESLDPGKNWGYTVFGSIAEGYEVVDAISEVETEYSLEFGQPDVPKEPVVLLKAEILPEPLVKP</sequence>
<evidence type="ECO:0000256" key="4">
    <source>
        <dbReference type="RuleBase" id="RU363019"/>
    </source>
</evidence>
<evidence type="ECO:0000256" key="2">
    <source>
        <dbReference type="ARBA" id="ARBA00023110"/>
    </source>
</evidence>
<dbReference type="GO" id="GO:0006457">
    <property type="term" value="P:protein folding"/>
    <property type="evidence" value="ECO:0007669"/>
    <property type="project" value="InterPro"/>
</dbReference>
<dbReference type="InterPro" id="IPR020892">
    <property type="entry name" value="Cyclophilin-type_PPIase_CS"/>
</dbReference>
<dbReference type="InterPro" id="IPR029000">
    <property type="entry name" value="Cyclophilin-like_dom_sf"/>
</dbReference>
<feature type="chain" id="PRO_5041482393" description="Peptidyl-prolyl cis-trans isomerase" evidence="4">
    <location>
        <begin position="27"/>
        <end position="212"/>
    </location>
</feature>
<evidence type="ECO:0000313" key="7">
    <source>
        <dbReference type="Proteomes" id="UP001165413"/>
    </source>
</evidence>
<dbReference type="EC" id="5.2.1.8" evidence="4"/>
<dbReference type="InterPro" id="IPR044665">
    <property type="entry name" value="E_coli_cyclophilin_A-like"/>
</dbReference>
<evidence type="ECO:0000313" key="6">
    <source>
        <dbReference type="EMBL" id="MCP3428294.1"/>
    </source>
</evidence>
<evidence type="ECO:0000259" key="5">
    <source>
        <dbReference type="PROSITE" id="PS50072"/>
    </source>
</evidence>
<feature type="signal peptide" evidence="4">
    <location>
        <begin position="1"/>
        <end position="26"/>
    </location>
</feature>
<dbReference type="InterPro" id="IPR002130">
    <property type="entry name" value="Cyclophilin-type_PPIase_dom"/>
</dbReference>
<dbReference type="Gene3D" id="2.40.100.10">
    <property type="entry name" value="Cyclophilin-like"/>
    <property type="match status" value="1"/>
</dbReference>
<keyword evidence="7" id="KW-1185">Reference proteome</keyword>
<feature type="domain" description="PPIase cyclophilin-type" evidence="5">
    <location>
        <begin position="42"/>
        <end position="204"/>
    </location>
</feature>
<proteinExistence type="inferred from homology"/>
<comment type="caution">
    <text evidence="6">The sequence shown here is derived from an EMBL/GenBank/DDBJ whole genome shotgun (WGS) entry which is preliminary data.</text>
</comment>
<dbReference type="GO" id="GO:0003755">
    <property type="term" value="F:peptidyl-prolyl cis-trans isomerase activity"/>
    <property type="evidence" value="ECO:0007669"/>
    <property type="project" value="UniProtKB-UniRule"/>
</dbReference>
<keyword evidence="3 4" id="KW-0413">Isomerase</keyword>